<sequence length="223" mass="26033">MSEVDQLVDFFEKKILTGELKIGDKLPSERTMAQNFGVSRSVVNNGLKELSRLGFIKVVPRQGNYIAKFNEDGNLETFNIIINFNGGNYRPSLLKSIFRARKLFEGDMIMECNTSTSFVKLNLIYDRFKNEVNSNKKPELGFDFYHELAVSSNNLVYPLLILNFKSIYLTLGKWIIQFHDLSQVEKYRDDVVYYLNERDFEKARDCNDKLIDFCLSELLNRKF</sequence>
<evidence type="ECO:0000256" key="1">
    <source>
        <dbReference type="ARBA" id="ARBA00023015"/>
    </source>
</evidence>
<dbReference type="STRING" id="1847728.BTM29_04345"/>
<evidence type="ECO:0000313" key="6">
    <source>
        <dbReference type="Proteomes" id="UP000187499"/>
    </source>
</evidence>
<evidence type="ECO:0000256" key="3">
    <source>
        <dbReference type="ARBA" id="ARBA00023163"/>
    </source>
</evidence>
<dbReference type="SMART" id="SM00345">
    <property type="entry name" value="HTH_GNTR"/>
    <property type="match status" value="1"/>
</dbReference>
<dbReference type="EMBL" id="CP019323">
    <property type="protein sequence ID" value="APX73326.1"/>
    <property type="molecule type" value="Genomic_DNA"/>
</dbReference>
<dbReference type="PROSITE" id="PS50949">
    <property type="entry name" value="HTH_GNTR"/>
    <property type="match status" value="1"/>
</dbReference>
<dbReference type="GO" id="GO:0003700">
    <property type="term" value="F:DNA-binding transcription factor activity"/>
    <property type="evidence" value="ECO:0007669"/>
    <property type="project" value="InterPro"/>
</dbReference>
<proteinExistence type="predicted"/>
<dbReference type="InterPro" id="IPR000524">
    <property type="entry name" value="Tscrpt_reg_HTH_GntR"/>
</dbReference>
<dbReference type="SUPFAM" id="SSF46785">
    <property type="entry name" value="Winged helix' DNA-binding domain"/>
    <property type="match status" value="1"/>
</dbReference>
<reference evidence="6" key="1">
    <citation type="submission" date="2016-12" db="EMBL/GenBank/DDBJ databases">
        <authorList>
            <person name="Jung M.Y."/>
            <person name="Lee S.H."/>
        </authorList>
    </citation>
    <scope>NUCLEOTIDE SEQUENCE [LARGE SCALE GENOMIC DNA]</scope>
    <source>
        <strain evidence="6">WiKim39</strain>
    </source>
</reference>
<evidence type="ECO:0000256" key="2">
    <source>
        <dbReference type="ARBA" id="ARBA00023125"/>
    </source>
</evidence>
<dbReference type="PANTHER" id="PTHR43537">
    <property type="entry name" value="TRANSCRIPTIONAL REGULATOR, GNTR FAMILY"/>
    <property type="match status" value="1"/>
</dbReference>
<keyword evidence="1" id="KW-0805">Transcription regulation</keyword>
<dbReference type="GO" id="GO:0000062">
    <property type="term" value="F:fatty-acyl-CoA binding"/>
    <property type="evidence" value="ECO:0007669"/>
    <property type="project" value="InterPro"/>
</dbReference>
<dbReference type="GO" id="GO:0003677">
    <property type="term" value="F:DNA binding"/>
    <property type="evidence" value="ECO:0007669"/>
    <property type="project" value="UniProtKB-KW"/>
</dbReference>
<dbReference type="AlphaFoldDB" id="A0A1P8Q654"/>
<protein>
    <recommendedName>
        <fullName evidence="4">HTH gntR-type domain-containing protein</fullName>
    </recommendedName>
</protein>
<dbReference type="Pfam" id="PF00392">
    <property type="entry name" value="GntR"/>
    <property type="match status" value="1"/>
</dbReference>
<gene>
    <name evidence="5" type="ORF">BTM29_04345</name>
</gene>
<keyword evidence="3" id="KW-0804">Transcription</keyword>
<dbReference type="Gene3D" id="1.20.120.530">
    <property type="entry name" value="GntR ligand-binding domain-like"/>
    <property type="match status" value="1"/>
</dbReference>
<feature type="domain" description="HTH gntR-type" evidence="4">
    <location>
        <begin position="1"/>
        <end position="69"/>
    </location>
</feature>
<keyword evidence="2" id="KW-0238">DNA-binding</keyword>
<evidence type="ECO:0000259" key="4">
    <source>
        <dbReference type="PROSITE" id="PS50949"/>
    </source>
</evidence>
<dbReference type="CDD" id="cd07377">
    <property type="entry name" value="WHTH_GntR"/>
    <property type="match status" value="1"/>
</dbReference>
<dbReference type="PANTHER" id="PTHR43537:SF5">
    <property type="entry name" value="UXU OPERON TRANSCRIPTIONAL REGULATOR"/>
    <property type="match status" value="1"/>
</dbReference>
<dbReference type="GO" id="GO:0019217">
    <property type="term" value="P:regulation of fatty acid metabolic process"/>
    <property type="evidence" value="ECO:0007669"/>
    <property type="project" value="InterPro"/>
</dbReference>
<evidence type="ECO:0000313" key="5">
    <source>
        <dbReference type="EMBL" id="APX73326.1"/>
    </source>
</evidence>
<accession>A0A1P8Q654</accession>
<dbReference type="KEGG" id="lalw:BTM29_04345"/>
<dbReference type="Gene3D" id="1.10.10.10">
    <property type="entry name" value="Winged helix-like DNA-binding domain superfamily/Winged helix DNA-binding domain"/>
    <property type="match status" value="1"/>
</dbReference>
<dbReference type="InterPro" id="IPR008920">
    <property type="entry name" value="TF_FadR/GntR_C"/>
</dbReference>
<name>A0A1P8Q654_9LACO</name>
<organism evidence="5 6">
    <name type="scientific">Companilactobacillus allii</name>
    <dbReference type="NCBI Taxonomy" id="1847728"/>
    <lineage>
        <taxon>Bacteria</taxon>
        <taxon>Bacillati</taxon>
        <taxon>Bacillota</taxon>
        <taxon>Bacilli</taxon>
        <taxon>Lactobacillales</taxon>
        <taxon>Lactobacillaceae</taxon>
        <taxon>Companilactobacillus</taxon>
    </lineage>
</organism>
<keyword evidence="6" id="KW-1185">Reference proteome</keyword>
<dbReference type="SUPFAM" id="SSF48008">
    <property type="entry name" value="GntR ligand-binding domain-like"/>
    <property type="match status" value="1"/>
</dbReference>
<dbReference type="InterPro" id="IPR028374">
    <property type="entry name" value="FadR_C"/>
</dbReference>
<dbReference type="InterPro" id="IPR036390">
    <property type="entry name" value="WH_DNA-bd_sf"/>
</dbReference>
<dbReference type="PRINTS" id="PR00035">
    <property type="entry name" value="HTHGNTR"/>
</dbReference>
<dbReference type="Proteomes" id="UP000187499">
    <property type="component" value="Chromosome"/>
</dbReference>
<dbReference type="InterPro" id="IPR036388">
    <property type="entry name" value="WH-like_DNA-bd_sf"/>
</dbReference>
<dbReference type="Pfam" id="PF07840">
    <property type="entry name" value="FadR_C"/>
    <property type="match status" value="1"/>
</dbReference>